<feature type="transmembrane region" description="Helical" evidence="1">
    <location>
        <begin position="282"/>
        <end position="304"/>
    </location>
</feature>
<evidence type="ECO:0000256" key="1">
    <source>
        <dbReference type="SAM" id="Phobius"/>
    </source>
</evidence>
<keyword evidence="1" id="KW-0472">Membrane</keyword>
<evidence type="ECO:0000313" key="3">
    <source>
        <dbReference type="Proteomes" id="UP000078397"/>
    </source>
</evidence>
<dbReference type="KEGG" id="pchm:VFPPC_14737"/>
<name>A0A179F199_METCM</name>
<dbReference type="Proteomes" id="UP000078397">
    <property type="component" value="Unassembled WGS sequence"/>
</dbReference>
<protein>
    <submittedName>
        <fullName evidence="2">Uncharacterized protein</fullName>
    </submittedName>
</protein>
<dbReference type="AlphaFoldDB" id="A0A179F199"/>
<dbReference type="EMBL" id="LSBJ02000010">
    <property type="protein sequence ID" value="OAQ59211.1"/>
    <property type="molecule type" value="Genomic_DNA"/>
</dbReference>
<accession>A0A179F199</accession>
<reference evidence="2 3" key="1">
    <citation type="journal article" date="2016" name="PLoS Pathog.">
        <title>Biosynthesis of antibiotic leucinostatins in bio-control fungus Purpureocillium lilacinum and their inhibition on phytophthora revealed by genome mining.</title>
        <authorList>
            <person name="Wang G."/>
            <person name="Liu Z."/>
            <person name="Lin R."/>
            <person name="Li E."/>
            <person name="Mao Z."/>
            <person name="Ling J."/>
            <person name="Yang Y."/>
            <person name="Yin W.B."/>
            <person name="Xie B."/>
        </authorList>
    </citation>
    <scope>NUCLEOTIDE SEQUENCE [LARGE SCALE GENOMIC DNA]</scope>
    <source>
        <strain evidence="2">170</strain>
    </source>
</reference>
<dbReference type="OrthoDB" id="5293596at2759"/>
<feature type="transmembrane region" description="Helical" evidence="1">
    <location>
        <begin position="79"/>
        <end position="99"/>
    </location>
</feature>
<keyword evidence="1" id="KW-0812">Transmembrane</keyword>
<gene>
    <name evidence="2" type="ORF">VFPPC_14737</name>
</gene>
<feature type="transmembrane region" description="Helical" evidence="1">
    <location>
        <begin position="209"/>
        <end position="229"/>
    </location>
</feature>
<comment type="caution">
    <text evidence="2">The sequence shown here is derived from an EMBL/GenBank/DDBJ whole genome shotgun (WGS) entry which is preliminary data.</text>
</comment>
<dbReference type="STRING" id="1380566.A0A179F199"/>
<sequence length="325" mass="36205">MSSTPLLGHQGLPPPVIMQDHPIFLRTSHSPWRWIPQNFLVILRGIVLTYLAATAVMTGHYKMNVEESETSLVSSLFDFGVLCSVLTLAYHVVTFSWTFTHLYYPEPNEVEGGFERSIIKAMSLPQNMASQRKQWYFNMFYTATTVFCFMNSTIFWFITRQHDAGDGAATVVSKVAADLVEASVNVASTATIPDTPFSDLFGEGWFKPFVLINMNGANSVIMILEILFLNSIKKPMAIGSSIFGSMFLSGLYLLWAAIGKSVSGTYPFFWMDEEQVGSKEAVSIYCTGFVLLAPIMYTLMQGFVGIRESLTRRSDSRSGNEGLDS</sequence>
<organism evidence="2 3">
    <name type="scientific">Pochonia chlamydosporia 170</name>
    <dbReference type="NCBI Taxonomy" id="1380566"/>
    <lineage>
        <taxon>Eukaryota</taxon>
        <taxon>Fungi</taxon>
        <taxon>Dikarya</taxon>
        <taxon>Ascomycota</taxon>
        <taxon>Pezizomycotina</taxon>
        <taxon>Sordariomycetes</taxon>
        <taxon>Hypocreomycetidae</taxon>
        <taxon>Hypocreales</taxon>
        <taxon>Clavicipitaceae</taxon>
        <taxon>Pochonia</taxon>
    </lineage>
</organism>
<keyword evidence="1" id="KW-1133">Transmembrane helix</keyword>
<feature type="transmembrane region" description="Helical" evidence="1">
    <location>
        <begin position="135"/>
        <end position="158"/>
    </location>
</feature>
<feature type="transmembrane region" description="Helical" evidence="1">
    <location>
        <begin position="39"/>
        <end position="59"/>
    </location>
</feature>
<feature type="transmembrane region" description="Helical" evidence="1">
    <location>
        <begin position="241"/>
        <end position="262"/>
    </location>
</feature>
<dbReference type="RefSeq" id="XP_018137266.1">
    <property type="nucleotide sequence ID" value="XM_018292505.1"/>
</dbReference>
<proteinExistence type="predicted"/>
<keyword evidence="3" id="KW-1185">Reference proteome</keyword>
<dbReference type="GeneID" id="28856499"/>
<evidence type="ECO:0000313" key="2">
    <source>
        <dbReference type="EMBL" id="OAQ59211.1"/>
    </source>
</evidence>